<dbReference type="EMBL" id="VLJV01000001">
    <property type="protein sequence ID" value="TWH21782.1"/>
    <property type="molecule type" value="Genomic_DNA"/>
</dbReference>
<feature type="transmembrane region" description="Helical" evidence="1">
    <location>
        <begin position="43"/>
        <end position="61"/>
    </location>
</feature>
<organism evidence="2 3">
    <name type="scientific">Prauserella rugosa</name>
    <dbReference type="NCBI Taxonomy" id="43354"/>
    <lineage>
        <taxon>Bacteria</taxon>
        <taxon>Bacillati</taxon>
        <taxon>Actinomycetota</taxon>
        <taxon>Actinomycetes</taxon>
        <taxon>Pseudonocardiales</taxon>
        <taxon>Pseudonocardiaceae</taxon>
        <taxon>Prauserella</taxon>
    </lineage>
</organism>
<evidence type="ECO:0000313" key="2">
    <source>
        <dbReference type="EMBL" id="TWH21782.1"/>
    </source>
</evidence>
<keyword evidence="1" id="KW-0472">Membrane</keyword>
<proteinExistence type="predicted"/>
<gene>
    <name evidence="2" type="ORF">JD82_03651</name>
</gene>
<dbReference type="Proteomes" id="UP000317303">
    <property type="component" value="Unassembled WGS sequence"/>
</dbReference>
<keyword evidence="3" id="KW-1185">Reference proteome</keyword>
<name>A0A660CEF8_9PSEU</name>
<feature type="transmembrane region" description="Helical" evidence="1">
    <location>
        <begin position="94"/>
        <end position="113"/>
    </location>
</feature>
<reference evidence="2 3" key="1">
    <citation type="submission" date="2019-07" db="EMBL/GenBank/DDBJ databases">
        <title>R&amp;d 2014.</title>
        <authorList>
            <person name="Klenk H.-P."/>
        </authorList>
    </citation>
    <scope>NUCLEOTIDE SEQUENCE [LARGE SCALE GENOMIC DNA]</scope>
    <source>
        <strain evidence="2 3">DSM 43194</strain>
    </source>
</reference>
<protein>
    <submittedName>
        <fullName evidence="2">Uncharacterized protein</fullName>
    </submittedName>
</protein>
<feature type="transmembrane region" description="Helical" evidence="1">
    <location>
        <begin position="68"/>
        <end position="88"/>
    </location>
</feature>
<comment type="caution">
    <text evidence="2">The sequence shown here is derived from an EMBL/GenBank/DDBJ whole genome shotgun (WGS) entry which is preliminary data.</text>
</comment>
<keyword evidence="1" id="KW-0812">Transmembrane</keyword>
<dbReference type="AlphaFoldDB" id="A0A660CEF8"/>
<dbReference type="RefSeq" id="WP_030530126.1">
    <property type="nucleotide sequence ID" value="NZ_JOIJ01000001.1"/>
</dbReference>
<sequence>MPRSRGMPGRVMPLCRGVLLAGLSAALSVTAHGTAGGGLPHPGVTVVLASLIGWIATATAHRAQGTRGILLVLGTGQLATHALLTLLSGHGGEGPAMVAGHALATAATAVVLARAEEMLAAAAAATRWLWRPVTILVTLPALPSSPAPAPLALPTAATVVTDVLLRRVHGRRGPPVRS</sequence>
<evidence type="ECO:0000256" key="1">
    <source>
        <dbReference type="SAM" id="Phobius"/>
    </source>
</evidence>
<keyword evidence="1" id="KW-1133">Transmembrane helix</keyword>
<accession>A0A660CEF8</accession>
<evidence type="ECO:0000313" key="3">
    <source>
        <dbReference type="Proteomes" id="UP000317303"/>
    </source>
</evidence>